<comment type="cofactor">
    <cofactor evidence="1">
        <name>Zn(2+)</name>
        <dbReference type="ChEBI" id="CHEBI:29105"/>
    </cofactor>
</comment>
<name>A0A8H4K8G2_9HYPO</name>
<evidence type="ECO:0000256" key="5">
    <source>
        <dbReference type="SAM" id="MobiDB-lite"/>
    </source>
</evidence>
<dbReference type="GO" id="GO:0016491">
    <property type="term" value="F:oxidoreductase activity"/>
    <property type="evidence" value="ECO:0007669"/>
    <property type="project" value="UniProtKB-KW"/>
</dbReference>
<evidence type="ECO:0000256" key="2">
    <source>
        <dbReference type="ARBA" id="ARBA00022723"/>
    </source>
</evidence>
<dbReference type="AlphaFoldDB" id="A0A8H4K8G2"/>
<reference evidence="6" key="1">
    <citation type="submission" date="2020-01" db="EMBL/GenBank/DDBJ databases">
        <title>Identification and distribution of gene clusters putatively required for synthesis of sphingolipid metabolism inhibitors in phylogenetically diverse species of the filamentous fungus Fusarium.</title>
        <authorList>
            <person name="Kim H.-S."/>
            <person name="Busman M."/>
            <person name="Brown D.W."/>
            <person name="Divon H."/>
            <person name="Uhlig S."/>
            <person name="Proctor R.H."/>
        </authorList>
    </citation>
    <scope>NUCLEOTIDE SEQUENCE</scope>
    <source>
        <strain evidence="6">NRRL 53441</strain>
    </source>
</reference>
<dbReference type="EMBL" id="JAADJG010000509">
    <property type="protein sequence ID" value="KAF4445625.1"/>
    <property type="molecule type" value="Genomic_DNA"/>
</dbReference>
<evidence type="ECO:0000313" key="6">
    <source>
        <dbReference type="EMBL" id="KAF4445625.1"/>
    </source>
</evidence>
<dbReference type="PANTHER" id="PTHR42940">
    <property type="entry name" value="ALCOHOL DEHYDROGENASE 1-RELATED"/>
    <property type="match status" value="1"/>
</dbReference>
<feature type="compositionally biased region" description="Basic residues" evidence="5">
    <location>
        <begin position="145"/>
        <end position="162"/>
    </location>
</feature>
<sequence length="170" mass="19369">MELQVIAIDTDPYRLWVARLLGADHICNAKGFPRYLDGIRKFCLDGVFAAVNFTDSGEAYTNIRHLIHGGGILMVGARNGRIKDLEECLKFSADNGIEPLITLKKLEKIPAIMEKMKADRIKGRVGVQFFKPKKKKQEEEEKQKNQKRKRKGSRLRSRKKPSKSPNSTDE</sequence>
<gene>
    <name evidence="6" type="ORF">F53441_10689</name>
</gene>
<keyword evidence="3" id="KW-0862">Zinc</keyword>
<evidence type="ECO:0000313" key="7">
    <source>
        <dbReference type="Proteomes" id="UP000605986"/>
    </source>
</evidence>
<dbReference type="Proteomes" id="UP000605986">
    <property type="component" value="Unassembled WGS sequence"/>
</dbReference>
<dbReference type="Gene3D" id="3.90.180.10">
    <property type="entry name" value="Medium-chain alcohol dehydrogenases, catalytic domain"/>
    <property type="match status" value="1"/>
</dbReference>
<keyword evidence="7" id="KW-1185">Reference proteome</keyword>
<dbReference type="OrthoDB" id="1879366at2759"/>
<proteinExistence type="predicted"/>
<comment type="caution">
    <text evidence="6">The sequence shown here is derived from an EMBL/GenBank/DDBJ whole genome shotgun (WGS) entry which is preliminary data.</text>
</comment>
<evidence type="ECO:0000256" key="3">
    <source>
        <dbReference type="ARBA" id="ARBA00022833"/>
    </source>
</evidence>
<evidence type="ECO:0000256" key="1">
    <source>
        <dbReference type="ARBA" id="ARBA00001947"/>
    </source>
</evidence>
<dbReference type="Gene3D" id="3.40.50.720">
    <property type="entry name" value="NAD(P)-binding Rossmann-like Domain"/>
    <property type="match status" value="1"/>
</dbReference>
<keyword evidence="4" id="KW-0560">Oxidoreductase</keyword>
<keyword evidence="2" id="KW-0479">Metal-binding</keyword>
<protein>
    <submittedName>
        <fullName evidence="6">GroES-like protein</fullName>
    </submittedName>
</protein>
<organism evidence="6 7">
    <name type="scientific">Fusarium austroafricanum</name>
    <dbReference type="NCBI Taxonomy" id="2364996"/>
    <lineage>
        <taxon>Eukaryota</taxon>
        <taxon>Fungi</taxon>
        <taxon>Dikarya</taxon>
        <taxon>Ascomycota</taxon>
        <taxon>Pezizomycotina</taxon>
        <taxon>Sordariomycetes</taxon>
        <taxon>Hypocreomycetidae</taxon>
        <taxon>Hypocreales</taxon>
        <taxon>Nectriaceae</taxon>
        <taxon>Fusarium</taxon>
        <taxon>Fusarium concolor species complex</taxon>
    </lineage>
</organism>
<dbReference type="GO" id="GO:0046872">
    <property type="term" value="F:metal ion binding"/>
    <property type="evidence" value="ECO:0007669"/>
    <property type="project" value="UniProtKB-KW"/>
</dbReference>
<evidence type="ECO:0000256" key="4">
    <source>
        <dbReference type="ARBA" id="ARBA00023002"/>
    </source>
</evidence>
<accession>A0A8H4K8G2</accession>
<dbReference type="PANTHER" id="PTHR42940:SF8">
    <property type="entry name" value="VACUOLAR PROTEIN SORTING-ASSOCIATED PROTEIN 11"/>
    <property type="match status" value="1"/>
</dbReference>
<feature type="region of interest" description="Disordered" evidence="5">
    <location>
        <begin position="126"/>
        <end position="170"/>
    </location>
</feature>
<dbReference type="InterPro" id="IPR036291">
    <property type="entry name" value="NAD(P)-bd_dom_sf"/>
</dbReference>
<dbReference type="SUPFAM" id="SSF51735">
    <property type="entry name" value="NAD(P)-binding Rossmann-fold domains"/>
    <property type="match status" value="1"/>
</dbReference>